<organism evidence="2 3">
    <name type="scientific">Coniella lustricola</name>
    <dbReference type="NCBI Taxonomy" id="2025994"/>
    <lineage>
        <taxon>Eukaryota</taxon>
        <taxon>Fungi</taxon>
        <taxon>Dikarya</taxon>
        <taxon>Ascomycota</taxon>
        <taxon>Pezizomycotina</taxon>
        <taxon>Sordariomycetes</taxon>
        <taxon>Sordariomycetidae</taxon>
        <taxon>Diaporthales</taxon>
        <taxon>Schizoparmaceae</taxon>
        <taxon>Coniella</taxon>
    </lineage>
</organism>
<gene>
    <name evidence="2" type="ORF">BD289DRAFT_239856</name>
</gene>
<reference evidence="2 3" key="1">
    <citation type="journal article" date="2018" name="Mycol. Prog.">
        <title>Coniella lustricola, a new species from submerged detritus.</title>
        <authorList>
            <person name="Raudabaugh D.B."/>
            <person name="Iturriaga T."/>
            <person name="Carver A."/>
            <person name="Mondo S."/>
            <person name="Pangilinan J."/>
            <person name="Lipzen A."/>
            <person name="He G."/>
            <person name="Amirebrahimi M."/>
            <person name="Grigoriev I.V."/>
            <person name="Miller A.N."/>
        </authorList>
    </citation>
    <scope>NUCLEOTIDE SEQUENCE [LARGE SCALE GENOMIC DNA]</scope>
    <source>
        <strain evidence="2 3">B22-T-1</strain>
    </source>
</reference>
<keyword evidence="1" id="KW-0812">Transmembrane</keyword>
<name>A0A2T3ALI9_9PEZI</name>
<dbReference type="EMBL" id="KZ678377">
    <property type="protein sequence ID" value="PSS02495.1"/>
    <property type="molecule type" value="Genomic_DNA"/>
</dbReference>
<sequence>MAWYGHGTALGPPFSFSLLFFFSLLYRFLHPVWFFQQILISIASQAHPSILRGFVHFALVSSRSTKGKFRWGVLASSVFVIPSAEGQSSEDEKGWKAEGQELDNEESRYGLSIHEMMQSFFFFFYTKLFRRTPSLFFFGNDAFSFQSWGARWRKITKRGCSFFFFPISRAGANRKKQRYTR</sequence>
<proteinExistence type="predicted"/>
<keyword evidence="3" id="KW-1185">Reference proteome</keyword>
<keyword evidence="1" id="KW-1133">Transmembrane helix</keyword>
<dbReference type="AlphaFoldDB" id="A0A2T3ALI9"/>
<protein>
    <submittedName>
        <fullName evidence="2">Uncharacterized protein</fullName>
    </submittedName>
</protein>
<evidence type="ECO:0000313" key="2">
    <source>
        <dbReference type="EMBL" id="PSS02495.1"/>
    </source>
</evidence>
<feature type="transmembrane region" description="Helical" evidence="1">
    <location>
        <begin position="12"/>
        <end position="29"/>
    </location>
</feature>
<dbReference type="Proteomes" id="UP000241462">
    <property type="component" value="Unassembled WGS sequence"/>
</dbReference>
<accession>A0A2T3ALI9</accession>
<evidence type="ECO:0000256" key="1">
    <source>
        <dbReference type="SAM" id="Phobius"/>
    </source>
</evidence>
<dbReference type="InParanoid" id="A0A2T3ALI9"/>
<keyword evidence="1" id="KW-0472">Membrane</keyword>
<evidence type="ECO:0000313" key="3">
    <source>
        <dbReference type="Proteomes" id="UP000241462"/>
    </source>
</evidence>